<evidence type="ECO:0000313" key="3">
    <source>
        <dbReference type="Proteomes" id="UP000054466"/>
    </source>
</evidence>
<dbReference type="STRING" id="569365.A0A0D2BVD1"/>
<name>A0A0D2BVD1_9EURO</name>
<dbReference type="VEuPathDB" id="FungiDB:PV07_12270"/>
<protein>
    <submittedName>
        <fullName evidence="2">Uncharacterized protein</fullName>
    </submittedName>
</protein>
<feature type="compositionally biased region" description="Basic residues" evidence="1">
    <location>
        <begin position="1"/>
        <end position="12"/>
    </location>
</feature>
<dbReference type="OrthoDB" id="4167490at2759"/>
<evidence type="ECO:0000313" key="2">
    <source>
        <dbReference type="EMBL" id="KIW22380.1"/>
    </source>
</evidence>
<organism evidence="2 3">
    <name type="scientific">Cladophialophora immunda</name>
    <dbReference type="NCBI Taxonomy" id="569365"/>
    <lineage>
        <taxon>Eukaryota</taxon>
        <taxon>Fungi</taxon>
        <taxon>Dikarya</taxon>
        <taxon>Ascomycota</taxon>
        <taxon>Pezizomycotina</taxon>
        <taxon>Eurotiomycetes</taxon>
        <taxon>Chaetothyriomycetidae</taxon>
        <taxon>Chaetothyriales</taxon>
        <taxon>Herpotrichiellaceae</taxon>
        <taxon>Cladophialophora</taxon>
    </lineage>
</organism>
<feature type="region of interest" description="Disordered" evidence="1">
    <location>
        <begin position="426"/>
        <end position="466"/>
    </location>
</feature>
<dbReference type="GeneID" id="27351464"/>
<dbReference type="AlphaFoldDB" id="A0A0D2BVD1"/>
<sequence length="466" mass="52032">MLMSKRQARRGSGKASDPHNGMRNGRGRPMKRLDQLKPPRRVRTLQASLIHKQLTAEVEPARIISALEALPVEIIEQIFFHCLELNLPRASVHLARALSRPSVYSALVLFAYFEADSSARVETRHFLPATYRPIGFDDQLRLQRDILRSRWCTWEFLHSCMPALARLAMVRHWHREREQLTAARSAGARQKHLDAYVELPDPDVLLPAIDDISGMERHFRLRSAMLPDKPHDEAAAADPPSTHPPLIIETTHLSNIAGQTPGQPNEVSLSHVEQSVLAAHIIPDNLVLRKPWTDTSIKLLQLLRQAVRFGACAAVPSPQAMFEGMASAVQEGNDKALLVLLELYDTVVQQRHPDQPLPLHLLHVACKASTLPAGRQSRMMSLLLRGAVENVPADDDILTRWAIHTANSTRAEHDLLVARRVLKHMENQGGPNDPSGRASGAQGDEHWSPASFTEEIGYLERTSAEV</sequence>
<evidence type="ECO:0000256" key="1">
    <source>
        <dbReference type="SAM" id="MobiDB-lite"/>
    </source>
</evidence>
<dbReference type="RefSeq" id="XP_016242596.1">
    <property type="nucleotide sequence ID" value="XM_016399784.1"/>
</dbReference>
<keyword evidence="3" id="KW-1185">Reference proteome</keyword>
<proteinExistence type="predicted"/>
<dbReference type="EMBL" id="KN847047">
    <property type="protein sequence ID" value="KIW22380.1"/>
    <property type="molecule type" value="Genomic_DNA"/>
</dbReference>
<accession>A0A0D2BVD1</accession>
<dbReference type="Proteomes" id="UP000054466">
    <property type="component" value="Unassembled WGS sequence"/>
</dbReference>
<feature type="region of interest" description="Disordered" evidence="1">
    <location>
        <begin position="1"/>
        <end position="37"/>
    </location>
</feature>
<dbReference type="HOGENOM" id="CLU_527849_0_0_1"/>
<gene>
    <name evidence="2" type="ORF">PV07_12270</name>
</gene>
<reference evidence="2 3" key="1">
    <citation type="submission" date="2015-01" db="EMBL/GenBank/DDBJ databases">
        <title>The Genome Sequence of Cladophialophora immunda CBS83496.</title>
        <authorList>
            <consortium name="The Broad Institute Genomics Platform"/>
            <person name="Cuomo C."/>
            <person name="de Hoog S."/>
            <person name="Gorbushina A."/>
            <person name="Stielow B."/>
            <person name="Teixiera M."/>
            <person name="Abouelleil A."/>
            <person name="Chapman S.B."/>
            <person name="Priest M."/>
            <person name="Young S.K."/>
            <person name="Wortman J."/>
            <person name="Nusbaum C."/>
            <person name="Birren B."/>
        </authorList>
    </citation>
    <scope>NUCLEOTIDE SEQUENCE [LARGE SCALE GENOMIC DNA]</scope>
    <source>
        <strain evidence="2 3">CBS 83496</strain>
    </source>
</reference>